<evidence type="ECO:0000313" key="3">
    <source>
        <dbReference type="EMBL" id="MCS0609496.1"/>
    </source>
</evidence>
<comment type="caution">
    <text evidence="3">The sequence shown here is derived from an EMBL/GenBank/DDBJ whole genome shotgun (WGS) entry which is preliminary data.</text>
</comment>
<proteinExistence type="predicted"/>
<keyword evidence="4" id="KW-1185">Reference proteome</keyword>
<keyword evidence="1" id="KW-1133">Transmembrane helix</keyword>
<dbReference type="EMBL" id="JANUGV010000004">
    <property type="protein sequence ID" value="MCS0609496.1"/>
    <property type="molecule type" value="Genomic_DNA"/>
</dbReference>
<keyword evidence="1" id="KW-0472">Membrane</keyword>
<dbReference type="Pfam" id="PF07811">
    <property type="entry name" value="TadE"/>
    <property type="match status" value="1"/>
</dbReference>
<evidence type="ECO:0000256" key="1">
    <source>
        <dbReference type="SAM" id="Phobius"/>
    </source>
</evidence>
<dbReference type="RefSeq" id="WP_258857150.1">
    <property type="nucleotide sequence ID" value="NZ_JANUGV010000004.1"/>
</dbReference>
<keyword evidence="1" id="KW-0812">Transmembrane</keyword>
<feature type="transmembrane region" description="Helical" evidence="1">
    <location>
        <begin position="6"/>
        <end position="26"/>
    </location>
</feature>
<reference evidence="3 4" key="1">
    <citation type="submission" date="2022-08" db="EMBL/GenBank/DDBJ databases">
        <title>Reclassification of Massilia species as members of the genera Telluria, Duganella, Pseudoduganella, Mokoshia gen. nov. and Zemynaea gen. nov. using orthogonal and non-orthogonal genome-based approaches.</title>
        <authorList>
            <person name="Bowman J.P."/>
        </authorList>
    </citation>
    <scope>NUCLEOTIDE SEQUENCE [LARGE SCALE GENOMIC DNA]</scope>
    <source>
        <strain evidence="3 4">JCM 31607</strain>
    </source>
</reference>
<accession>A0ABT2BM74</accession>
<protein>
    <submittedName>
        <fullName evidence="3">Pilus assembly protein</fullName>
    </submittedName>
</protein>
<gene>
    <name evidence="3" type="ORF">NX773_15100</name>
</gene>
<name>A0ABT2BM74_9BURK</name>
<evidence type="ECO:0000313" key="4">
    <source>
        <dbReference type="Proteomes" id="UP001205861"/>
    </source>
</evidence>
<dbReference type="Proteomes" id="UP001205861">
    <property type="component" value="Unassembled WGS sequence"/>
</dbReference>
<dbReference type="InterPro" id="IPR012495">
    <property type="entry name" value="TadE-like_dom"/>
</dbReference>
<feature type="domain" description="TadE-like" evidence="2">
    <location>
        <begin position="6"/>
        <end position="48"/>
    </location>
</feature>
<evidence type="ECO:0000259" key="2">
    <source>
        <dbReference type="Pfam" id="PF07811"/>
    </source>
</evidence>
<sequence>MKREHGTAIIEFALIFPMIVMLMFTVTEFGRALQRYNAAVKSVRDAARYMSVQQAGTHQAQSRNLIMYGTVDGSGSALDPALTTAMVPDPVWQLAGSDPLINTVTVRITGYQFKPAVAEVFGLALPTITFGDITATMRCPL</sequence>
<organism evidence="3 4">
    <name type="scientific">Massilia solisilvae</name>
    <dbReference type="NCBI Taxonomy" id="1811225"/>
    <lineage>
        <taxon>Bacteria</taxon>
        <taxon>Pseudomonadati</taxon>
        <taxon>Pseudomonadota</taxon>
        <taxon>Betaproteobacteria</taxon>
        <taxon>Burkholderiales</taxon>
        <taxon>Oxalobacteraceae</taxon>
        <taxon>Telluria group</taxon>
        <taxon>Massilia</taxon>
    </lineage>
</organism>